<comment type="cofactor">
    <cofactor evidence="1">
        <name>thiamine diphosphate</name>
        <dbReference type="ChEBI" id="CHEBI:58937"/>
    </cofactor>
</comment>
<evidence type="ECO:0000256" key="1">
    <source>
        <dbReference type="ARBA" id="ARBA00001964"/>
    </source>
</evidence>
<dbReference type="GO" id="GO:0005948">
    <property type="term" value="C:acetolactate synthase complex"/>
    <property type="evidence" value="ECO:0007669"/>
    <property type="project" value="TreeGrafter"/>
</dbReference>
<evidence type="ECO:0000256" key="4">
    <source>
        <dbReference type="RuleBase" id="RU362132"/>
    </source>
</evidence>
<dbReference type="Gene3D" id="3.40.50.970">
    <property type="match status" value="2"/>
</dbReference>
<dbReference type="InterPro" id="IPR029035">
    <property type="entry name" value="DHS-like_NAD/FAD-binding_dom"/>
</dbReference>
<dbReference type="Gene3D" id="3.40.50.1220">
    <property type="entry name" value="TPP-binding domain"/>
    <property type="match status" value="1"/>
</dbReference>
<dbReference type="EMBL" id="CADCUV010000136">
    <property type="protein sequence ID" value="CAA9426306.1"/>
    <property type="molecule type" value="Genomic_DNA"/>
</dbReference>
<dbReference type="AlphaFoldDB" id="A0A6J4Q2F4"/>
<feature type="domain" description="Thiamine pyrophosphate enzyme central" evidence="5">
    <location>
        <begin position="204"/>
        <end position="331"/>
    </location>
</feature>
<dbReference type="InterPro" id="IPR045229">
    <property type="entry name" value="TPP_enz"/>
</dbReference>
<gene>
    <name evidence="8" type="ORF">AVDCRST_MAG22-2932</name>
</gene>
<accession>A0A6J4Q2F4</accession>
<feature type="domain" description="Thiamine pyrophosphate enzyme TPP-binding" evidence="6">
    <location>
        <begin position="409"/>
        <end position="540"/>
    </location>
</feature>
<evidence type="ECO:0000259" key="6">
    <source>
        <dbReference type="Pfam" id="PF02775"/>
    </source>
</evidence>
<dbReference type="SUPFAM" id="SSF52518">
    <property type="entry name" value="Thiamin diphosphate-binding fold (THDP-binding)"/>
    <property type="match status" value="2"/>
</dbReference>
<keyword evidence="3 4" id="KW-0786">Thiamine pyrophosphate</keyword>
<evidence type="ECO:0000259" key="5">
    <source>
        <dbReference type="Pfam" id="PF00205"/>
    </source>
</evidence>
<evidence type="ECO:0000256" key="2">
    <source>
        <dbReference type="ARBA" id="ARBA00007812"/>
    </source>
</evidence>
<dbReference type="GO" id="GO:0000287">
    <property type="term" value="F:magnesium ion binding"/>
    <property type="evidence" value="ECO:0007669"/>
    <property type="project" value="InterPro"/>
</dbReference>
<dbReference type="InterPro" id="IPR012001">
    <property type="entry name" value="Thiamin_PyroP_enz_TPP-bd_dom"/>
</dbReference>
<dbReference type="CDD" id="cd02004">
    <property type="entry name" value="TPP_BZL_OCoD_HPCL"/>
    <property type="match status" value="1"/>
</dbReference>
<feature type="domain" description="Thiamine pyrophosphate enzyme N-terminal TPP-binding" evidence="7">
    <location>
        <begin position="13"/>
        <end position="123"/>
    </location>
</feature>
<reference evidence="8" key="1">
    <citation type="submission" date="2020-02" db="EMBL/GenBank/DDBJ databases">
        <authorList>
            <person name="Meier V. D."/>
        </authorList>
    </citation>
    <scope>NUCLEOTIDE SEQUENCE</scope>
    <source>
        <strain evidence="8">AVDCRST_MAG22</strain>
    </source>
</reference>
<dbReference type="GO" id="GO:0030976">
    <property type="term" value="F:thiamine pyrophosphate binding"/>
    <property type="evidence" value="ECO:0007669"/>
    <property type="project" value="InterPro"/>
</dbReference>
<dbReference type="SUPFAM" id="SSF52467">
    <property type="entry name" value="DHS-like NAD/FAD-binding domain"/>
    <property type="match status" value="1"/>
</dbReference>
<evidence type="ECO:0000256" key="3">
    <source>
        <dbReference type="ARBA" id="ARBA00023052"/>
    </source>
</evidence>
<dbReference type="Pfam" id="PF02776">
    <property type="entry name" value="TPP_enzyme_N"/>
    <property type="match status" value="1"/>
</dbReference>
<comment type="similarity">
    <text evidence="2 4">Belongs to the TPP enzyme family.</text>
</comment>
<dbReference type="InterPro" id="IPR029061">
    <property type="entry name" value="THDP-binding"/>
</dbReference>
<dbReference type="GO" id="GO:0009097">
    <property type="term" value="P:isoleucine biosynthetic process"/>
    <property type="evidence" value="ECO:0007669"/>
    <property type="project" value="TreeGrafter"/>
</dbReference>
<dbReference type="Pfam" id="PF00205">
    <property type="entry name" value="TPP_enzyme_M"/>
    <property type="match status" value="1"/>
</dbReference>
<proteinExistence type="inferred from homology"/>
<dbReference type="PANTHER" id="PTHR18968:SF166">
    <property type="entry name" value="2-HYDROXYACYL-COA LYASE 2"/>
    <property type="match status" value="1"/>
</dbReference>
<dbReference type="GO" id="GO:0003984">
    <property type="term" value="F:acetolactate synthase activity"/>
    <property type="evidence" value="ECO:0007669"/>
    <property type="project" value="UniProtKB-EC"/>
</dbReference>
<dbReference type="PANTHER" id="PTHR18968">
    <property type="entry name" value="THIAMINE PYROPHOSPHATE ENZYMES"/>
    <property type="match status" value="1"/>
</dbReference>
<dbReference type="EC" id="2.2.1.6" evidence="8"/>
<organism evidence="8">
    <name type="scientific">uncultured Rubrobacteraceae bacterium</name>
    <dbReference type="NCBI Taxonomy" id="349277"/>
    <lineage>
        <taxon>Bacteria</taxon>
        <taxon>Bacillati</taxon>
        <taxon>Actinomycetota</taxon>
        <taxon>Rubrobacteria</taxon>
        <taxon>Rubrobacterales</taxon>
        <taxon>Rubrobacteraceae</taxon>
        <taxon>environmental samples</taxon>
    </lineage>
</organism>
<dbReference type="Pfam" id="PF02775">
    <property type="entry name" value="TPP_enzyme_C"/>
    <property type="match status" value="1"/>
</dbReference>
<name>A0A6J4Q2F4_9ACTN</name>
<dbReference type="InterPro" id="IPR012000">
    <property type="entry name" value="Thiamin_PyroP_enz_cen_dom"/>
</dbReference>
<dbReference type="InterPro" id="IPR011766">
    <property type="entry name" value="TPP_enzyme_TPP-bd"/>
</dbReference>
<dbReference type="CDD" id="cd07035">
    <property type="entry name" value="TPP_PYR_POX_like"/>
    <property type="match status" value="1"/>
</dbReference>
<sequence>MTTAPDPNTGPRTVARLIAEFLARKGVRRIYGLCGGHIQPIWDEAARLGIRIVDVRHESAAVYMAQAQADLTGSLGVAMVTAGPGLTNAVTGIANASVSRSPVLVVSGRPPRPQTGMGALQDMPQGDVVRPICRRVEVVSQRHHVLPRLEATIRAAEGVGTPAGPAYIDFPTDLLREVVTDADVDALLFEPRLQEKFEPSRDAVAEAAAIIREGRRLLVISGKRSRGSGDELSAFLEASGALYLDTAESRGAIPLDHPASVPASRARAMAEADVIVTVARKLDFQLAYGSRAVFSDDARFVRIGASGDELFDNRRGDAELLGDIAASLRGLTEAGAVPERPDTEWIESLKAYDREKTEKFVAGMGGKPPGSDGRMHPQTLLAAVNEFIDGDTIVVADGGDILSFARGALRAETYLDPGPLGCLGVGVPFATSAALNFPDRRVIAVIGDGSFGFTAMEIDTAVRSGARAVFVVANNGSWAIERHDQLAGYGGNLVGVDLPNCRYDLVAEALGAYAERVENPEDLPGAIERALENAPALLDVAVTKDAESPDFKNGLAGVPDRQALEVWDRAEKQRLAGDAGAG</sequence>
<evidence type="ECO:0000259" key="7">
    <source>
        <dbReference type="Pfam" id="PF02776"/>
    </source>
</evidence>
<keyword evidence="8" id="KW-0808">Transferase</keyword>
<dbReference type="GO" id="GO:0009099">
    <property type="term" value="P:L-valine biosynthetic process"/>
    <property type="evidence" value="ECO:0007669"/>
    <property type="project" value="TreeGrafter"/>
</dbReference>
<protein>
    <submittedName>
        <fullName evidence="8">Acetolactate synthase large subunit</fullName>
        <ecNumber evidence="8">2.2.1.6</ecNumber>
    </submittedName>
</protein>
<dbReference type="GO" id="GO:0050660">
    <property type="term" value="F:flavin adenine dinucleotide binding"/>
    <property type="evidence" value="ECO:0007669"/>
    <property type="project" value="TreeGrafter"/>
</dbReference>
<evidence type="ECO:0000313" key="8">
    <source>
        <dbReference type="EMBL" id="CAA9426306.1"/>
    </source>
</evidence>